<evidence type="ECO:0000313" key="2">
    <source>
        <dbReference type="Proteomes" id="UP000039021"/>
    </source>
</evidence>
<dbReference type="AlphaFoldDB" id="A0A916L9A8"/>
<dbReference type="EMBL" id="CSBK01000417">
    <property type="protein sequence ID" value="COX37447.1"/>
    <property type="molecule type" value="Genomic_DNA"/>
</dbReference>
<name>A0A916L9A8_MYCTX</name>
<organism evidence="1 2">
    <name type="scientific">Mycobacterium tuberculosis</name>
    <dbReference type="NCBI Taxonomy" id="1773"/>
    <lineage>
        <taxon>Bacteria</taxon>
        <taxon>Bacillati</taxon>
        <taxon>Actinomycetota</taxon>
        <taxon>Actinomycetes</taxon>
        <taxon>Mycobacteriales</taxon>
        <taxon>Mycobacteriaceae</taxon>
        <taxon>Mycobacterium</taxon>
        <taxon>Mycobacterium tuberculosis complex</taxon>
    </lineage>
</organism>
<dbReference type="Proteomes" id="UP000039021">
    <property type="component" value="Unassembled WGS sequence"/>
</dbReference>
<proteinExistence type="predicted"/>
<accession>A0A916L9A8</accession>
<comment type="caution">
    <text evidence="1">The sequence shown here is derived from an EMBL/GenBank/DDBJ whole genome shotgun (WGS) entry which is preliminary data.</text>
</comment>
<reference evidence="2" key="1">
    <citation type="submission" date="2015-03" db="EMBL/GenBank/DDBJ databases">
        <authorList>
            <consortium name="Pathogen Informatics"/>
        </authorList>
    </citation>
    <scope>NUCLEOTIDE SEQUENCE [LARGE SCALE GENOMIC DNA]</scope>
    <source>
        <strain evidence="2">N09902308</strain>
    </source>
</reference>
<gene>
    <name evidence="1" type="ORF">ERS007739_01183</name>
</gene>
<sequence>MNSFWLAGIGASGSKFEISATRGILRRSKPAMIIPSRLSSQPFPVGNWPICPEAQYRSASTPSSNEA</sequence>
<protein>
    <submittedName>
        <fullName evidence="1">Uncharacterized protein</fullName>
    </submittedName>
</protein>
<evidence type="ECO:0000313" key="1">
    <source>
        <dbReference type="EMBL" id="COX37447.1"/>
    </source>
</evidence>